<comment type="caution">
    <text evidence="2">The sequence shown here is derived from an EMBL/GenBank/DDBJ whole genome shotgun (WGS) entry which is preliminary data.</text>
</comment>
<evidence type="ECO:0000313" key="2">
    <source>
        <dbReference type="EMBL" id="GGM96146.1"/>
    </source>
</evidence>
<dbReference type="Proteomes" id="UP000653411">
    <property type="component" value="Unassembled WGS sequence"/>
</dbReference>
<keyword evidence="3" id="KW-1185">Reference proteome</keyword>
<evidence type="ECO:0000256" key="1">
    <source>
        <dbReference type="SAM" id="MobiDB-lite"/>
    </source>
</evidence>
<feature type="compositionally biased region" description="Polar residues" evidence="1">
    <location>
        <begin position="1"/>
        <end position="14"/>
    </location>
</feature>
<dbReference type="EMBL" id="BMML01000003">
    <property type="protein sequence ID" value="GGM96146.1"/>
    <property type="molecule type" value="Genomic_DNA"/>
</dbReference>
<protein>
    <submittedName>
        <fullName evidence="2">Uncharacterized protein</fullName>
    </submittedName>
</protein>
<dbReference type="RefSeq" id="WP_189261873.1">
    <property type="nucleotide sequence ID" value="NZ_BMML01000003.1"/>
</dbReference>
<name>A0A917UHT3_9ACTN</name>
<feature type="region of interest" description="Disordered" evidence="1">
    <location>
        <begin position="1"/>
        <end position="38"/>
    </location>
</feature>
<reference evidence="2" key="2">
    <citation type="submission" date="2020-09" db="EMBL/GenBank/DDBJ databases">
        <authorList>
            <person name="Sun Q."/>
            <person name="Zhou Y."/>
        </authorList>
    </citation>
    <scope>NUCLEOTIDE SEQUENCE</scope>
    <source>
        <strain evidence="2">CGMCC 4.7110</strain>
    </source>
</reference>
<feature type="compositionally biased region" description="Basic and acidic residues" evidence="1">
    <location>
        <begin position="16"/>
        <end position="32"/>
    </location>
</feature>
<evidence type="ECO:0000313" key="3">
    <source>
        <dbReference type="Proteomes" id="UP000653411"/>
    </source>
</evidence>
<organism evidence="2 3">
    <name type="scientific">Streptomyces fuscichromogenes</name>
    <dbReference type="NCBI Taxonomy" id="1324013"/>
    <lineage>
        <taxon>Bacteria</taxon>
        <taxon>Bacillati</taxon>
        <taxon>Actinomycetota</taxon>
        <taxon>Actinomycetes</taxon>
        <taxon>Kitasatosporales</taxon>
        <taxon>Streptomycetaceae</taxon>
        <taxon>Streptomyces</taxon>
    </lineage>
</organism>
<reference evidence="2" key="1">
    <citation type="journal article" date="2014" name="Int. J. Syst. Evol. Microbiol.">
        <title>Complete genome sequence of Corynebacterium casei LMG S-19264T (=DSM 44701T), isolated from a smear-ripened cheese.</title>
        <authorList>
            <consortium name="US DOE Joint Genome Institute (JGI-PGF)"/>
            <person name="Walter F."/>
            <person name="Albersmeier A."/>
            <person name="Kalinowski J."/>
            <person name="Ruckert C."/>
        </authorList>
    </citation>
    <scope>NUCLEOTIDE SEQUENCE</scope>
    <source>
        <strain evidence="2">CGMCC 4.7110</strain>
    </source>
</reference>
<accession>A0A917UHT3</accession>
<gene>
    <name evidence="2" type="ORF">GCM10011578_015850</name>
</gene>
<sequence>MNASKNVPTANAWTNVERDAKKDPEKDPEKEASLVGPLRAAAAVPPVALIGVGPCQTGEGAPYDEPNEWSVGSWWR</sequence>
<dbReference type="AlphaFoldDB" id="A0A917UHT3"/>
<feature type="region of interest" description="Disordered" evidence="1">
    <location>
        <begin position="55"/>
        <end position="76"/>
    </location>
</feature>
<proteinExistence type="predicted"/>